<evidence type="ECO:0000256" key="9">
    <source>
        <dbReference type="SAM" id="MobiDB-lite"/>
    </source>
</evidence>
<dbReference type="InterPro" id="IPR020575">
    <property type="entry name" value="Hsp90_N"/>
</dbReference>
<feature type="binding site" evidence="8">
    <location>
        <position position="143"/>
    </location>
    <ligand>
        <name>ATP</name>
        <dbReference type="ChEBI" id="CHEBI:30616"/>
    </ligand>
</feature>
<dbReference type="SUPFAM" id="SSF54211">
    <property type="entry name" value="Ribosomal protein S5 domain 2-like"/>
    <property type="match status" value="1"/>
</dbReference>
<dbReference type="OrthoDB" id="28737at2759"/>
<dbReference type="FunFam" id="1.20.120.790:FF:000004">
    <property type="entry name" value="Heat shock protein 75 kDa"/>
    <property type="match status" value="1"/>
</dbReference>
<feature type="binding site" evidence="8">
    <location>
        <position position="138"/>
    </location>
    <ligand>
        <name>ATP</name>
        <dbReference type="ChEBI" id="CHEBI:30616"/>
    </ligand>
</feature>
<dbReference type="GO" id="GO:0005737">
    <property type="term" value="C:cytoplasm"/>
    <property type="evidence" value="ECO:0007669"/>
    <property type="project" value="UniProtKB-SubCell"/>
</dbReference>
<name>A0A2T9Z6P5_9FUNG</name>
<dbReference type="InterPro" id="IPR020568">
    <property type="entry name" value="Ribosomal_Su5_D2-typ_SF"/>
</dbReference>
<protein>
    <recommendedName>
        <fullName evidence="12">Histidine kinase/HSP90-like ATPase domain-containing protein</fullName>
    </recommendedName>
</protein>
<dbReference type="FunFam" id="3.30.565.10:FF:000009">
    <property type="entry name" value="Molecular chaperone HtpG"/>
    <property type="match status" value="1"/>
</dbReference>
<dbReference type="InterPro" id="IPR037196">
    <property type="entry name" value="HSP90_C"/>
</dbReference>
<dbReference type="GO" id="GO:0005524">
    <property type="term" value="F:ATP binding"/>
    <property type="evidence" value="ECO:0007669"/>
    <property type="project" value="UniProtKB-KW"/>
</dbReference>
<dbReference type="GO" id="GO:0051082">
    <property type="term" value="F:unfolded protein binding"/>
    <property type="evidence" value="ECO:0007669"/>
    <property type="project" value="InterPro"/>
</dbReference>
<dbReference type="PRINTS" id="PR00775">
    <property type="entry name" value="HEATSHOCK90"/>
</dbReference>
<feature type="binding site" evidence="8">
    <location>
        <position position="234"/>
    </location>
    <ligand>
        <name>ATP</name>
        <dbReference type="ChEBI" id="CHEBI:30616"/>
    </ligand>
</feature>
<feature type="binding site" evidence="8">
    <location>
        <position position="93"/>
    </location>
    <ligand>
        <name>ATP</name>
        <dbReference type="ChEBI" id="CHEBI:30616"/>
    </ligand>
</feature>
<dbReference type="InterPro" id="IPR036890">
    <property type="entry name" value="HATPase_C_sf"/>
</dbReference>
<keyword evidence="3" id="KW-0963">Cytoplasm</keyword>
<dbReference type="FunFam" id="3.30.230.80:FF:000004">
    <property type="entry name" value="Heat shock protein 75 kDa"/>
    <property type="match status" value="1"/>
</dbReference>
<evidence type="ECO:0000256" key="4">
    <source>
        <dbReference type="ARBA" id="ARBA00022741"/>
    </source>
</evidence>
<feature type="region of interest" description="Disordered" evidence="9">
    <location>
        <begin position="537"/>
        <end position="566"/>
    </location>
</feature>
<dbReference type="EMBL" id="MBFS01002129">
    <property type="protein sequence ID" value="PVV00279.1"/>
    <property type="molecule type" value="Genomic_DNA"/>
</dbReference>
<organism evidence="10 11">
    <name type="scientific">Smittium megazygosporum</name>
    <dbReference type="NCBI Taxonomy" id="133381"/>
    <lineage>
        <taxon>Eukaryota</taxon>
        <taxon>Fungi</taxon>
        <taxon>Fungi incertae sedis</taxon>
        <taxon>Zoopagomycota</taxon>
        <taxon>Kickxellomycotina</taxon>
        <taxon>Harpellomycetes</taxon>
        <taxon>Harpellales</taxon>
        <taxon>Legeriomycetaceae</taxon>
        <taxon>Smittium</taxon>
    </lineage>
</organism>
<dbReference type="Gene3D" id="3.30.565.10">
    <property type="entry name" value="Histidine kinase-like ATPase, C-terminal domain"/>
    <property type="match status" value="1"/>
</dbReference>
<evidence type="ECO:0000256" key="8">
    <source>
        <dbReference type="PIRSR" id="PIRSR002583-1"/>
    </source>
</evidence>
<dbReference type="CDD" id="cd16927">
    <property type="entry name" value="HATPase_Hsp90-like"/>
    <property type="match status" value="1"/>
</dbReference>
<evidence type="ECO:0008006" key="12">
    <source>
        <dbReference type="Google" id="ProtNLM"/>
    </source>
</evidence>
<dbReference type="STRING" id="133381.A0A2T9Z6P5"/>
<evidence type="ECO:0000313" key="10">
    <source>
        <dbReference type="EMBL" id="PVV00279.1"/>
    </source>
</evidence>
<dbReference type="InterPro" id="IPR001404">
    <property type="entry name" value="Hsp90_fam"/>
</dbReference>
<reference evidence="10 11" key="1">
    <citation type="journal article" date="2018" name="MBio">
        <title>Comparative Genomics Reveals the Core Gene Toolbox for the Fungus-Insect Symbiosis.</title>
        <authorList>
            <person name="Wang Y."/>
            <person name="Stata M."/>
            <person name="Wang W."/>
            <person name="Stajich J.E."/>
            <person name="White M.M."/>
            <person name="Moncalvo J.M."/>
        </authorList>
    </citation>
    <scope>NUCLEOTIDE SEQUENCE [LARGE SCALE GENOMIC DNA]</scope>
    <source>
        <strain evidence="10 11">SC-DP-2</strain>
    </source>
</reference>
<dbReference type="Pfam" id="PF00183">
    <property type="entry name" value="HSP90"/>
    <property type="match status" value="1"/>
</dbReference>
<feature type="binding site" evidence="8">
    <location>
        <position position="151"/>
    </location>
    <ligand>
        <name>ATP</name>
        <dbReference type="ChEBI" id="CHEBI:30616"/>
    </ligand>
</feature>
<dbReference type="HAMAP" id="MF_00505">
    <property type="entry name" value="HSP90"/>
    <property type="match status" value="1"/>
</dbReference>
<comment type="subcellular location">
    <subcellularLocation>
        <location evidence="1">Cytoplasm</location>
    </subcellularLocation>
</comment>
<keyword evidence="6" id="KW-0346">Stress response</keyword>
<evidence type="ECO:0000313" key="11">
    <source>
        <dbReference type="Proteomes" id="UP000245609"/>
    </source>
</evidence>
<dbReference type="AlphaFoldDB" id="A0A2T9Z6P5"/>
<comment type="caution">
    <text evidence="10">The sequence shown here is derived from an EMBL/GenBank/DDBJ whole genome shotgun (WGS) entry which is preliminary data.</text>
</comment>
<feature type="binding site" evidence="8">
    <location>
        <position position="380"/>
    </location>
    <ligand>
        <name>ATP</name>
        <dbReference type="ChEBI" id="CHEBI:30616"/>
    </ligand>
</feature>
<dbReference type="Gene3D" id="1.20.120.790">
    <property type="entry name" value="Heat shock protein 90, C-terminal domain"/>
    <property type="match status" value="1"/>
</dbReference>
<sequence length="690" mass="77999">MLAARLRSSCSSLPKRLVAFGHRNASFSTLITKNPLVSKNLLKSSTFQVVRFESTEASPETKENTFEFKAETKKLLHIVAHSLYSQREVFVRELISNSSDALEKLRYLSLSRPELSSDNYPEIRIDIDKEKKTISFQDYGIGMTESELIENLGTIARSGSKKYVENLNDGNESPETAKNIVGQFGVGFYSGFMIGDTMEVYSKSAEPDSQGFCWKSDGLGYYTLKKVDDIPVGTKVVIHVKDDAKEFLDASKISEITKKYSNFVSFPILVNNEKVNTTEALWLKNANSITEKEHEDFFKHITNGFEEPLYKLVYRIDAPISIRSLLYIPKTNPELMGFQKTTSGVSLYSRKVLVMPNSDAVLPEWLRVVDSEDLPLNLSRELLQQGTLMQKIKTALSSRIVKWLRDEAKKDPESYKTFYKTFGNFLKEGVISDIENRNDIAGLLRFTSSKSEDNEQISLKDYISRMKSDQKDIFYLTTPTKAFGEQSPYFEPFKNLDIEVIFLTSVPDEYALRALQDFNKMKILSIDSEEARTIVSSLEKPESLDGETDAAKDEAKSEVDENLTSKQGEELSEWFRTTLGMRVDKVKIAPSSSSFPAIVTNFESPAMRRMMKMMLESTNTPLPPSPCTLEINLKNPIIKGLYKLKSENATLAEKVAEQVFDNAVISAGIMDDPRVMVGRLNDILLQVVKK</sequence>
<accession>A0A2T9Z6P5</accession>
<evidence type="ECO:0000256" key="6">
    <source>
        <dbReference type="ARBA" id="ARBA00023016"/>
    </source>
</evidence>
<dbReference type="Proteomes" id="UP000245609">
    <property type="component" value="Unassembled WGS sequence"/>
</dbReference>
<gene>
    <name evidence="10" type="ORF">BB560_005345</name>
</gene>
<dbReference type="NCBIfam" id="NF003555">
    <property type="entry name" value="PRK05218.1"/>
    <property type="match status" value="1"/>
</dbReference>
<dbReference type="Gene3D" id="3.40.50.11260">
    <property type="match status" value="1"/>
</dbReference>
<feature type="binding site" evidence="8">
    <location>
        <begin position="158"/>
        <end position="159"/>
    </location>
    <ligand>
        <name>ATP</name>
        <dbReference type="ChEBI" id="CHEBI:30616"/>
    </ligand>
</feature>
<comment type="similarity">
    <text evidence="2">Belongs to the heat shock protein 90 family.</text>
</comment>
<keyword evidence="5 8" id="KW-0067">ATP-binding</keyword>
<evidence type="ECO:0000256" key="1">
    <source>
        <dbReference type="ARBA" id="ARBA00004496"/>
    </source>
</evidence>
<evidence type="ECO:0000256" key="5">
    <source>
        <dbReference type="ARBA" id="ARBA00022840"/>
    </source>
</evidence>
<evidence type="ECO:0000256" key="7">
    <source>
        <dbReference type="ARBA" id="ARBA00023186"/>
    </source>
</evidence>
<proteinExistence type="inferred from homology"/>
<feature type="binding site" evidence="8">
    <location>
        <begin position="183"/>
        <end position="188"/>
    </location>
    <ligand>
        <name>ATP</name>
        <dbReference type="ChEBI" id="CHEBI:30616"/>
    </ligand>
</feature>
<feature type="binding site" evidence="8">
    <location>
        <position position="97"/>
    </location>
    <ligand>
        <name>ATP</name>
        <dbReference type="ChEBI" id="CHEBI:30616"/>
    </ligand>
</feature>
<dbReference type="SUPFAM" id="SSF55874">
    <property type="entry name" value="ATPase domain of HSP90 chaperone/DNA topoisomerase II/histidine kinase"/>
    <property type="match status" value="1"/>
</dbReference>
<evidence type="ECO:0000256" key="3">
    <source>
        <dbReference type="ARBA" id="ARBA00022490"/>
    </source>
</evidence>
<evidence type="ECO:0000256" key="2">
    <source>
        <dbReference type="ARBA" id="ARBA00008239"/>
    </source>
</evidence>
<dbReference type="SUPFAM" id="SSF110942">
    <property type="entry name" value="HSP90 C-terminal domain"/>
    <property type="match status" value="1"/>
</dbReference>
<dbReference type="Gene3D" id="3.30.230.80">
    <property type="match status" value="1"/>
</dbReference>
<dbReference type="Pfam" id="PF13589">
    <property type="entry name" value="HATPase_c_3"/>
    <property type="match status" value="1"/>
</dbReference>
<dbReference type="GO" id="GO:0140662">
    <property type="term" value="F:ATP-dependent protein folding chaperone"/>
    <property type="evidence" value="ECO:0007669"/>
    <property type="project" value="InterPro"/>
</dbReference>
<keyword evidence="4 8" id="KW-0547">Nucleotide-binding</keyword>
<keyword evidence="7" id="KW-0143">Chaperone</keyword>
<keyword evidence="11" id="KW-1185">Reference proteome</keyword>
<dbReference type="GO" id="GO:0016887">
    <property type="term" value="F:ATP hydrolysis activity"/>
    <property type="evidence" value="ECO:0007669"/>
    <property type="project" value="InterPro"/>
</dbReference>
<dbReference type="PANTHER" id="PTHR11528">
    <property type="entry name" value="HEAT SHOCK PROTEIN 90 FAMILY MEMBER"/>
    <property type="match status" value="1"/>
</dbReference>
<feature type="compositionally biased region" description="Basic and acidic residues" evidence="9">
    <location>
        <begin position="539"/>
        <end position="559"/>
    </location>
</feature>
<dbReference type="PIRSF" id="PIRSF002583">
    <property type="entry name" value="Hsp90"/>
    <property type="match status" value="1"/>
</dbReference>